<keyword evidence="4" id="KW-0418">Kinase</keyword>
<organism evidence="4 5">
    <name type="scientific">Uabimicrobium amorphum</name>
    <dbReference type="NCBI Taxonomy" id="2596890"/>
    <lineage>
        <taxon>Bacteria</taxon>
        <taxon>Pseudomonadati</taxon>
        <taxon>Planctomycetota</taxon>
        <taxon>Candidatus Uabimicrobiia</taxon>
        <taxon>Candidatus Uabimicrobiales</taxon>
        <taxon>Candidatus Uabimicrobiaceae</taxon>
        <taxon>Candidatus Uabimicrobium</taxon>
    </lineage>
</organism>
<dbReference type="Pfam" id="PF14332">
    <property type="entry name" value="DUF4388"/>
    <property type="match status" value="1"/>
</dbReference>
<evidence type="ECO:0000313" key="5">
    <source>
        <dbReference type="Proteomes" id="UP000326354"/>
    </source>
</evidence>
<feature type="domain" description="Pyrrolo-quinoline quinone repeat" evidence="2">
    <location>
        <begin position="830"/>
        <end position="1036"/>
    </location>
</feature>
<keyword evidence="5" id="KW-1185">Reference proteome</keyword>
<dbReference type="InterPro" id="IPR002372">
    <property type="entry name" value="PQQ_rpt_dom"/>
</dbReference>
<gene>
    <name evidence="4" type="ORF">UABAM_00951</name>
</gene>
<dbReference type="AlphaFoldDB" id="A0A5S9IIR3"/>
<feature type="domain" description="PatA-like N-terminal" evidence="3">
    <location>
        <begin position="4"/>
        <end position="163"/>
    </location>
</feature>
<dbReference type="InterPro" id="IPR025497">
    <property type="entry name" value="PatA-like_N"/>
</dbReference>
<dbReference type="InterPro" id="IPR037257">
    <property type="entry name" value="T2SS_E_N_sf"/>
</dbReference>
<evidence type="ECO:0000313" key="4">
    <source>
        <dbReference type="EMBL" id="BBM82608.1"/>
    </source>
</evidence>
<protein>
    <submittedName>
        <fullName evidence="4">Protein kinase</fullName>
    </submittedName>
</protein>
<dbReference type="SMART" id="SM00564">
    <property type="entry name" value="PQQ"/>
    <property type="match status" value="6"/>
</dbReference>
<dbReference type="Proteomes" id="UP000326354">
    <property type="component" value="Chromosome"/>
</dbReference>
<dbReference type="InterPro" id="IPR011047">
    <property type="entry name" value="Quinoprotein_ADH-like_sf"/>
</dbReference>
<evidence type="ECO:0000259" key="2">
    <source>
        <dbReference type="Pfam" id="PF13360"/>
    </source>
</evidence>
<dbReference type="OrthoDB" id="244732at2"/>
<reference evidence="4 5" key="1">
    <citation type="submission" date="2019-08" db="EMBL/GenBank/DDBJ databases">
        <title>Complete genome sequence of Candidatus Uab amorphum.</title>
        <authorList>
            <person name="Shiratori T."/>
            <person name="Suzuki S."/>
            <person name="Kakizawa Y."/>
            <person name="Ishida K."/>
        </authorList>
    </citation>
    <scope>NUCLEOTIDE SEQUENCE [LARGE SCALE GENOMIC DNA]</scope>
    <source>
        <strain evidence="4 5">SRT547</strain>
    </source>
</reference>
<dbReference type="Gene3D" id="2.130.10.10">
    <property type="entry name" value="YVTN repeat-like/Quinoprotein amine dehydrogenase"/>
    <property type="match status" value="1"/>
</dbReference>
<dbReference type="InterPro" id="IPR015943">
    <property type="entry name" value="WD40/YVTN_repeat-like_dom_sf"/>
</dbReference>
<dbReference type="Pfam" id="PF13360">
    <property type="entry name" value="PQQ_2"/>
    <property type="match status" value="1"/>
</dbReference>
<name>A0A5S9IIR3_UABAM</name>
<dbReference type="InterPro" id="IPR011990">
    <property type="entry name" value="TPR-like_helical_dom_sf"/>
</dbReference>
<sequence>MGFEGSLDSVSFADILNTLCKINKEGTLVVFDDKNKKIIHFRDNGVTLVGDRQMNLLGEKLVQEGKLKDWELENAIEEQQQTGQNLEVILVEQGLVAEEEVEDFIYEHMEEEICDIFFWENARFSFTDGPPSESNFGSQQQVSFTFDVQSLLFRIAEQLEEWKKIREKIPSLDIVFVIKENDSWGDENLGDEFKEIRKLIDGTHDIRDIIRITNSPVIAVCGLFSLMLLQDLIQPAEYEDFVARAEEAQFKGKVQLQINLLKKALALNPNDQEIMLNIAKAYENISNQNQAAHWYLDLSTIENDDDKKEKYIDSALHLNPNMVVAYREKIALLKTKNNLDKVVNVTMKLADLQKKIGAIVEAISLCEEFREHPNLTFQKYLMDLYIENQNGEEAFKSYILVRQLENKDDPETLHKIANIPVENQEVQKNILQMEKSLQWEKKRNFVYTMLTASVVVVVVVAYAVFYELSAQSLHNSANAFFQLKEYKKALNLNQDIVNNYSWSTVFNDAKNNIAKINAHFALMKQKQRKLEQIQFKKVVERLEEIKKIVEIGLFDKARAKLKEYEWEYSSPKWRNLRGRIDIEIENVQNLIEKAEKDQRKKSLQELRNKAVEKEQKAEIAEALEIWRELQKIPRYKKEATDAITRIEKNEISILSSAIKSEFKKAEQNERDGKLQLAYANYKQTEKLLQEIKTKTLLERDIFFVTDTLQQVENGKSRIEKWERQANLEWNEVLQLRKRLEIKKAHQKAWKLVQDTRLSKTKIAQQVKLATYITSTPSGAKIKNTAFVTPCFYELENDEQEIVLVHKSFRQQTATISWLNAEHHIKLKKPKLWRQKLKVRISTMPVVHKKKIVVADTRGHILSLSQNKGKIIWSFSTKKGFGDIIGGVEIYNNNVYFGSNDYYLYSVDLRRRRETWRFKANYFVQNTPAVDEKNVFFATNKGDVYCLNRSSGKQVWRKKLDSAVYSQPVIYKSQVLFVTLRGNLVSLDIFSGERKWNTKILGKAVSKPVTRGEFVYITTEEGYVYCFDMEKRDKVWHKFLDQKINFSPIVWGKNLYVSSENGFIFSISRDDGVTNWKKNVNIQSNLTVAYDREHMYGANLQGEILLINFEGSVVWSEKLMKESKKVHVVTDEYATFVFSQSGQIHAIKN</sequence>
<keyword evidence="4" id="KW-0808">Transferase</keyword>
<dbReference type="KEGG" id="uam:UABAM_00951"/>
<dbReference type="InterPro" id="IPR018391">
    <property type="entry name" value="PQQ_b-propeller_rpt"/>
</dbReference>
<dbReference type="PANTHER" id="PTHR34512">
    <property type="entry name" value="CELL SURFACE PROTEIN"/>
    <property type="match status" value="1"/>
</dbReference>
<dbReference type="RefSeq" id="WP_151966844.1">
    <property type="nucleotide sequence ID" value="NZ_AP019860.1"/>
</dbReference>
<dbReference type="SUPFAM" id="SSF48452">
    <property type="entry name" value="TPR-like"/>
    <property type="match status" value="1"/>
</dbReference>
<accession>A0A5S9IIR3</accession>
<keyword evidence="1" id="KW-0175">Coiled coil</keyword>
<dbReference type="Gene3D" id="1.25.40.10">
    <property type="entry name" value="Tetratricopeptide repeat domain"/>
    <property type="match status" value="1"/>
</dbReference>
<evidence type="ECO:0000256" key="1">
    <source>
        <dbReference type="SAM" id="Coils"/>
    </source>
</evidence>
<feature type="coiled-coil region" evidence="1">
    <location>
        <begin position="577"/>
        <end position="623"/>
    </location>
</feature>
<dbReference type="EMBL" id="AP019860">
    <property type="protein sequence ID" value="BBM82608.1"/>
    <property type="molecule type" value="Genomic_DNA"/>
</dbReference>
<proteinExistence type="predicted"/>
<dbReference type="PANTHER" id="PTHR34512:SF30">
    <property type="entry name" value="OUTER MEMBRANE PROTEIN ASSEMBLY FACTOR BAMB"/>
    <property type="match status" value="1"/>
</dbReference>
<dbReference type="SUPFAM" id="SSF160246">
    <property type="entry name" value="EspE N-terminal domain-like"/>
    <property type="match status" value="1"/>
</dbReference>
<dbReference type="GO" id="GO:0016301">
    <property type="term" value="F:kinase activity"/>
    <property type="evidence" value="ECO:0007669"/>
    <property type="project" value="UniProtKB-KW"/>
</dbReference>
<evidence type="ECO:0000259" key="3">
    <source>
        <dbReference type="Pfam" id="PF14332"/>
    </source>
</evidence>
<dbReference type="SUPFAM" id="SSF50998">
    <property type="entry name" value="Quinoprotein alcohol dehydrogenase-like"/>
    <property type="match status" value="1"/>
</dbReference>